<keyword evidence="1" id="KW-0812">Transmembrane</keyword>
<proteinExistence type="predicted"/>
<evidence type="ECO:0000256" key="2">
    <source>
        <dbReference type="SAM" id="SignalP"/>
    </source>
</evidence>
<name>A0A212KI58_9PROT</name>
<feature type="transmembrane region" description="Helical" evidence="1">
    <location>
        <begin position="162"/>
        <end position="181"/>
    </location>
</feature>
<reference evidence="3" key="1">
    <citation type="submission" date="2016-04" db="EMBL/GenBank/DDBJ databases">
        <authorList>
            <person name="Evans L.H."/>
            <person name="Alamgir A."/>
            <person name="Owens N."/>
            <person name="Weber N.D."/>
            <person name="Virtaneva K."/>
            <person name="Barbian K."/>
            <person name="Babar A."/>
            <person name="Rosenke K."/>
        </authorList>
    </citation>
    <scope>NUCLEOTIDE SEQUENCE</scope>
    <source>
        <strain evidence="3">86</strain>
    </source>
</reference>
<keyword evidence="1" id="KW-1133">Transmembrane helix</keyword>
<evidence type="ECO:0000256" key="1">
    <source>
        <dbReference type="SAM" id="Phobius"/>
    </source>
</evidence>
<feature type="chain" id="PRO_5012374663" description="Cobalt ABC transporter permease" evidence="2">
    <location>
        <begin position="25"/>
        <end position="187"/>
    </location>
</feature>
<dbReference type="AlphaFoldDB" id="A0A212KI58"/>
<feature type="signal peptide" evidence="2">
    <location>
        <begin position="1"/>
        <end position="24"/>
    </location>
</feature>
<dbReference type="EMBL" id="FLUO01000002">
    <property type="protein sequence ID" value="SBW11347.1"/>
    <property type="molecule type" value="Genomic_DNA"/>
</dbReference>
<sequence length="187" mass="19422">MKFETIAVSAAAAAMLATAQPAFAHKVVMDAYQSGDSVEGELGFSDGTMSQDTLVEVFDASGAKIGETRTDKDGVFVYKPSAPGSLTFRANLGAGHVGTTTFAVEGAPAPAVAADASPAPAAASGVDVAELTRIVGEQVRREMKPLRQEIFEYKEKNDLQTILGGIGYIVGLFGIGFYVAARRKGTA</sequence>
<organism evidence="3">
    <name type="scientific">uncultured Alphaproteobacteria bacterium</name>
    <dbReference type="NCBI Taxonomy" id="91750"/>
    <lineage>
        <taxon>Bacteria</taxon>
        <taxon>Pseudomonadati</taxon>
        <taxon>Pseudomonadota</taxon>
        <taxon>Alphaproteobacteria</taxon>
        <taxon>environmental samples</taxon>
    </lineage>
</organism>
<protein>
    <recommendedName>
        <fullName evidence="4">Cobalt ABC transporter permease</fullName>
    </recommendedName>
</protein>
<gene>
    <name evidence="3" type="ORF">KL86APRO_20161</name>
</gene>
<evidence type="ECO:0008006" key="4">
    <source>
        <dbReference type="Google" id="ProtNLM"/>
    </source>
</evidence>
<keyword evidence="2" id="KW-0732">Signal</keyword>
<keyword evidence="1" id="KW-0472">Membrane</keyword>
<evidence type="ECO:0000313" key="3">
    <source>
        <dbReference type="EMBL" id="SBW11347.1"/>
    </source>
</evidence>
<accession>A0A212KI58</accession>